<protein>
    <recommendedName>
        <fullName evidence="3">PD-(D/E)XK motif protein</fullName>
    </recommendedName>
</protein>
<keyword evidence="2" id="KW-1185">Reference proteome</keyword>
<organism evidence="1 2">
    <name type="scientific">Stenomitos frigidus ULC18</name>
    <dbReference type="NCBI Taxonomy" id="2107698"/>
    <lineage>
        <taxon>Bacteria</taxon>
        <taxon>Bacillati</taxon>
        <taxon>Cyanobacteriota</taxon>
        <taxon>Cyanophyceae</taxon>
        <taxon>Leptolyngbyales</taxon>
        <taxon>Leptolyngbyaceae</taxon>
        <taxon>Stenomitos</taxon>
    </lineage>
</organism>
<evidence type="ECO:0000313" key="2">
    <source>
        <dbReference type="Proteomes" id="UP000239576"/>
    </source>
</evidence>
<accession>A0A2T1ELU8</accession>
<dbReference type="OrthoDB" id="581221at2"/>
<gene>
    <name evidence="1" type="ORF">C7B82_04355</name>
</gene>
<comment type="caution">
    <text evidence="1">The sequence shown here is derived from an EMBL/GenBank/DDBJ whole genome shotgun (WGS) entry which is preliminary data.</text>
</comment>
<reference evidence="2" key="1">
    <citation type="submission" date="2018-02" db="EMBL/GenBank/DDBJ databases">
        <authorList>
            <person name="Moore K."/>
            <person name="Momper L."/>
        </authorList>
    </citation>
    <scope>NUCLEOTIDE SEQUENCE [LARGE SCALE GENOMIC DNA]</scope>
    <source>
        <strain evidence="2">ULC18</strain>
    </source>
</reference>
<sequence>MSIRELWNELERDVQQDRSGYVTRRVRPDSICDLRVAVMEPQGTRTLLLKARRIIIELIQEYPESAGFQVQLMQLAGESPDYLTLQLTLTQSRYSDIFTALADDIIAGVAEKKTEEAGLEEFIVRLKRWQAFLKANQPDGLSEEQQRGLYGELWFLRQVASLSLEPLRGIQFWTGPRGTQQDFQFARSAIEVKTTISKQHQKLTIASERQLDDSGTGTLILLHLSLDSRPGRGEALPDIVTSLRLLLVNHSAAREEFENHLFAVGYLDIHALRYEQIGYIVRETNYFKVEGGFPRIIESDLCNGIGDVRYTISVAECKRFAIAEADVLSLIGVQS</sequence>
<name>A0A2T1ELU8_9CYAN</name>
<reference evidence="1 2" key="2">
    <citation type="submission" date="2018-03" db="EMBL/GenBank/DDBJ databases">
        <title>The ancient ancestry and fast evolution of plastids.</title>
        <authorList>
            <person name="Moore K.R."/>
            <person name="Magnabosco C."/>
            <person name="Momper L."/>
            <person name="Gold D.A."/>
            <person name="Bosak T."/>
            <person name="Fournier G.P."/>
        </authorList>
    </citation>
    <scope>NUCLEOTIDE SEQUENCE [LARGE SCALE GENOMIC DNA]</scope>
    <source>
        <strain evidence="1 2">ULC18</strain>
    </source>
</reference>
<dbReference type="RefSeq" id="WP_106255082.1">
    <property type="nucleotide sequence ID" value="NZ_CAWNSW010000080.1"/>
</dbReference>
<evidence type="ECO:0008006" key="3">
    <source>
        <dbReference type="Google" id="ProtNLM"/>
    </source>
</evidence>
<dbReference type="EMBL" id="PVWK01000017">
    <property type="protein sequence ID" value="PSB33719.1"/>
    <property type="molecule type" value="Genomic_DNA"/>
</dbReference>
<dbReference type="Proteomes" id="UP000239576">
    <property type="component" value="Unassembled WGS sequence"/>
</dbReference>
<dbReference type="InterPro" id="IPR025534">
    <property type="entry name" value="DUF4420"/>
</dbReference>
<dbReference type="AlphaFoldDB" id="A0A2T1ELU8"/>
<dbReference type="Pfam" id="PF14390">
    <property type="entry name" value="DUF4420"/>
    <property type="match status" value="1"/>
</dbReference>
<proteinExistence type="predicted"/>
<evidence type="ECO:0000313" key="1">
    <source>
        <dbReference type="EMBL" id="PSB33719.1"/>
    </source>
</evidence>